<organism evidence="2 3">
    <name type="scientific">Myripristis murdjan</name>
    <name type="common">pinecone soldierfish</name>
    <dbReference type="NCBI Taxonomy" id="586833"/>
    <lineage>
        <taxon>Eukaryota</taxon>
        <taxon>Metazoa</taxon>
        <taxon>Chordata</taxon>
        <taxon>Craniata</taxon>
        <taxon>Vertebrata</taxon>
        <taxon>Euteleostomi</taxon>
        <taxon>Actinopterygii</taxon>
        <taxon>Neopterygii</taxon>
        <taxon>Teleostei</taxon>
        <taxon>Neoteleostei</taxon>
        <taxon>Acanthomorphata</taxon>
        <taxon>Holocentriformes</taxon>
        <taxon>Holocentridae</taxon>
        <taxon>Myripristis</taxon>
    </lineage>
</organism>
<reference evidence="2" key="3">
    <citation type="submission" date="2025-09" db="UniProtKB">
        <authorList>
            <consortium name="Ensembl"/>
        </authorList>
    </citation>
    <scope>IDENTIFICATION</scope>
</reference>
<feature type="signal peptide" evidence="1">
    <location>
        <begin position="1"/>
        <end position="20"/>
    </location>
</feature>
<feature type="chain" id="PRO_5025536737" description="PiggyBac transposable element-derived protein domain-containing protein" evidence="1">
    <location>
        <begin position="21"/>
        <end position="70"/>
    </location>
</feature>
<name>A0A667ZHP4_9TELE</name>
<dbReference type="Proteomes" id="UP000472263">
    <property type="component" value="Chromosome 14"/>
</dbReference>
<dbReference type="Ensembl" id="ENSMMDT00005036098.1">
    <property type="protein sequence ID" value="ENSMMDP00005035324.1"/>
    <property type="gene ID" value="ENSMMDG00005016594.1"/>
</dbReference>
<dbReference type="AlphaFoldDB" id="A0A667ZHP4"/>
<evidence type="ECO:0000313" key="2">
    <source>
        <dbReference type="Ensembl" id="ENSMMDP00005035324.1"/>
    </source>
</evidence>
<evidence type="ECO:0000256" key="1">
    <source>
        <dbReference type="SAM" id="SignalP"/>
    </source>
</evidence>
<proteinExistence type="predicted"/>
<evidence type="ECO:0008006" key="4">
    <source>
        <dbReference type="Google" id="ProtNLM"/>
    </source>
</evidence>
<accession>A0A667ZHP4</accession>
<keyword evidence="1" id="KW-0732">Signal</keyword>
<protein>
    <recommendedName>
        <fullName evidence="4">PiggyBac transposable element-derived protein domain-containing protein</fullName>
    </recommendedName>
</protein>
<reference evidence="2" key="1">
    <citation type="submission" date="2019-06" db="EMBL/GenBank/DDBJ databases">
        <authorList>
            <consortium name="Wellcome Sanger Institute Data Sharing"/>
        </authorList>
    </citation>
    <scope>NUCLEOTIDE SEQUENCE [LARGE SCALE GENOMIC DNA]</scope>
</reference>
<sequence>MWHPQVTMGVVEYFLLFTLCNLSVQKQGDIKNIAKRKFAKKHLQDSWTVTNKILWSDETKVELFGLCSSY</sequence>
<evidence type="ECO:0000313" key="3">
    <source>
        <dbReference type="Proteomes" id="UP000472263"/>
    </source>
</evidence>
<dbReference type="InParanoid" id="A0A667ZHP4"/>
<reference evidence="2" key="2">
    <citation type="submission" date="2025-08" db="UniProtKB">
        <authorList>
            <consortium name="Ensembl"/>
        </authorList>
    </citation>
    <scope>IDENTIFICATION</scope>
</reference>
<keyword evidence="3" id="KW-1185">Reference proteome</keyword>